<dbReference type="Proteomes" id="UP000596742">
    <property type="component" value="Unassembled WGS sequence"/>
</dbReference>
<proteinExistence type="predicted"/>
<evidence type="ECO:0000313" key="3">
    <source>
        <dbReference type="Proteomes" id="UP000596742"/>
    </source>
</evidence>
<accession>A0A8B6CFH4</accession>
<dbReference type="Gene3D" id="2.60.120.740">
    <property type="match status" value="1"/>
</dbReference>
<gene>
    <name evidence="2" type="ORF">MGAL_10B033623</name>
</gene>
<keyword evidence="1" id="KW-0732">Signal</keyword>
<keyword evidence="3" id="KW-1185">Reference proteome</keyword>
<comment type="caution">
    <text evidence="2">The sequence shown here is derived from an EMBL/GenBank/DDBJ whole genome shotgun (WGS) entry which is preliminary data.</text>
</comment>
<feature type="chain" id="PRO_5032856215" description="Secreted protein" evidence="1">
    <location>
        <begin position="22"/>
        <end position="87"/>
    </location>
</feature>
<dbReference type="InterPro" id="IPR043159">
    <property type="entry name" value="Lectin_gal-bd_sf"/>
</dbReference>
<evidence type="ECO:0000313" key="2">
    <source>
        <dbReference type="EMBL" id="VDI04229.1"/>
    </source>
</evidence>
<evidence type="ECO:0000256" key="1">
    <source>
        <dbReference type="SAM" id="SignalP"/>
    </source>
</evidence>
<reference evidence="2" key="1">
    <citation type="submission" date="2018-11" db="EMBL/GenBank/DDBJ databases">
        <authorList>
            <person name="Alioto T."/>
            <person name="Alioto T."/>
        </authorList>
    </citation>
    <scope>NUCLEOTIDE SEQUENCE</scope>
</reference>
<dbReference type="EMBL" id="UYJE01001688">
    <property type="protein sequence ID" value="VDI04229.1"/>
    <property type="molecule type" value="Genomic_DNA"/>
</dbReference>
<organism evidence="2 3">
    <name type="scientific">Mytilus galloprovincialis</name>
    <name type="common">Mediterranean mussel</name>
    <dbReference type="NCBI Taxonomy" id="29158"/>
    <lineage>
        <taxon>Eukaryota</taxon>
        <taxon>Metazoa</taxon>
        <taxon>Spiralia</taxon>
        <taxon>Lophotrochozoa</taxon>
        <taxon>Mollusca</taxon>
        <taxon>Bivalvia</taxon>
        <taxon>Autobranchia</taxon>
        <taxon>Pteriomorphia</taxon>
        <taxon>Mytilida</taxon>
        <taxon>Mytiloidea</taxon>
        <taxon>Mytilidae</taxon>
        <taxon>Mytilinae</taxon>
        <taxon>Mytilus</taxon>
    </lineage>
</organism>
<name>A0A8B6CFH4_MYTGA</name>
<sequence length="87" mass="9349">MQLVTFATCFVFAVLVKHVSGCGLIVCEARSGYIKCPYASRILVTSAIYGRSTDASICPGAIRTTHCRSAVQIGWSKGNAMAKEFVE</sequence>
<protein>
    <recommendedName>
        <fullName evidence="4">Secreted protein</fullName>
    </recommendedName>
</protein>
<evidence type="ECO:0008006" key="4">
    <source>
        <dbReference type="Google" id="ProtNLM"/>
    </source>
</evidence>
<feature type="signal peptide" evidence="1">
    <location>
        <begin position="1"/>
        <end position="21"/>
    </location>
</feature>
<dbReference type="AlphaFoldDB" id="A0A8B6CFH4"/>